<dbReference type="SUPFAM" id="SSF46689">
    <property type="entry name" value="Homeodomain-like"/>
    <property type="match status" value="1"/>
</dbReference>
<dbReference type="EMBL" id="CP014873">
    <property type="protein sequence ID" value="ANK62877.1"/>
    <property type="molecule type" value="Genomic_DNA"/>
</dbReference>
<dbReference type="Proteomes" id="UP000078582">
    <property type="component" value="Chromosome"/>
</dbReference>
<dbReference type="AlphaFoldDB" id="A0A192H3T0"/>
<accession>A0A192H3T0</accession>
<dbReference type="InterPro" id="IPR001647">
    <property type="entry name" value="HTH_TetR"/>
</dbReference>
<organism evidence="2 3">
    <name type="scientific">Loigolactobacillus backii</name>
    <dbReference type="NCBI Taxonomy" id="375175"/>
    <lineage>
        <taxon>Bacteria</taxon>
        <taxon>Bacillati</taxon>
        <taxon>Bacillota</taxon>
        <taxon>Bacilli</taxon>
        <taxon>Lactobacillales</taxon>
        <taxon>Lactobacillaceae</taxon>
        <taxon>Loigolactobacillus</taxon>
    </lineage>
</organism>
<name>A0A192H3T0_9LACO</name>
<sequence>MKRNSLTRQIVLDQALQMASNQGFSQVTYNGLARGLDVQPQSLYRYVDNIADVKAGVVAEYVKHLIASLQKQLLPYSGKEALRQFAIYFISYSQISIPFAEMVSGLTEYGHTPQVVKQLTNLRKLLVTIISDITNDPVDVNKNEELFLNFITGNLALVTMGSLEIIHDQKIFTENVDRILTLIK</sequence>
<dbReference type="OrthoDB" id="71867at2"/>
<keyword evidence="1" id="KW-0238">DNA-binding</keyword>
<dbReference type="GO" id="GO:0003677">
    <property type="term" value="F:DNA binding"/>
    <property type="evidence" value="ECO:0007669"/>
    <property type="project" value="UniProtKB-UniRule"/>
</dbReference>
<keyword evidence="3" id="KW-1185">Reference proteome</keyword>
<dbReference type="GeneID" id="42982387"/>
<gene>
    <name evidence="2" type="ORF">AYR53_08970</name>
</gene>
<dbReference type="RefSeq" id="WP_068280685.1">
    <property type="nucleotide sequence ID" value="NZ_CP014873.1"/>
</dbReference>
<evidence type="ECO:0000313" key="2">
    <source>
        <dbReference type="EMBL" id="ANK62877.1"/>
    </source>
</evidence>
<protein>
    <submittedName>
        <fullName evidence="2">Uncharacterized protein</fullName>
    </submittedName>
</protein>
<reference evidence="2 3" key="1">
    <citation type="submission" date="2016-03" db="EMBL/GenBank/DDBJ databases">
        <title>Pediococcus and Lactobacillus from brewery environment - whole genome sequencing and assembly.</title>
        <authorList>
            <person name="Behr J."/>
            <person name="Geissler A.J."/>
            <person name="Vogel R.F."/>
        </authorList>
    </citation>
    <scope>NUCLEOTIDE SEQUENCE [LARGE SCALE GENOMIC DNA]</scope>
    <source>
        <strain evidence="2 3">TMW 1.1989</strain>
    </source>
</reference>
<evidence type="ECO:0000313" key="3">
    <source>
        <dbReference type="Proteomes" id="UP000078582"/>
    </source>
</evidence>
<dbReference type="InterPro" id="IPR009057">
    <property type="entry name" value="Homeodomain-like_sf"/>
</dbReference>
<dbReference type="STRING" id="375175.AYR53_08970"/>
<dbReference type="Gene3D" id="1.10.357.10">
    <property type="entry name" value="Tetracycline Repressor, domain 2"/>
    <property type="match status" value="1"/>
</dbReference>
<dbReference type="PROSITE" id="PS50977">
    <property type="entry name" value="HTH_TETR_2"/>
    <property type="match status" value="1"/>
</dbReference>
<proteinExistence type="predicted"/>
<evidence type="ECO:0000256" key="1">
    <source>
        <dbReference type="ARBA" id="ARBA00023125"/>
    </source>
</evidence>